<dbReference type="AlphaFoldDB" id="A0A9W6SWP1"/>
<organism evidence="2 3">
    <name type="scientific">Candida boidinii</name>
    <name type="common">Yeast</name>
    <dbReference type="NCBI Taxonomy" id="5477"/>
    <lineage>
        <taxon>Eukaryota</taxon>
        <taxon>Fungi</taxon>
        <taxon>Dikarya</taxon>
        <taxon>Ascomycota</taxon>
        <taxon>Saccharomycotina</taxon>
        <taxon>Pichiomycetes</taxon>
        <taxon>Pichiales</taxon>
        <taxon>Pichiaceae</taxon>
        <taxon>Ogataea</taxon>
        <taxon>Ogataea/Candida clade</taxon>
    </lineage>
</organism>
<keyword evidence="1" id="KW-0472">Membrane</keyword>
<dbReference type="GO" id="GO:0005739">
    <property type="term" value="C:mitochondrion"/>
    <property type="evidence" value="ECO:0007669"/>
    <property type="project" value="TreeGrafter"/>
</dbReference>
<evidence type="ECO:0000313" key="3">
    <source>
        <dbReference type="Proteomes" id="UP001165120"/>
    </source>
</evidence>
<dbReference type="PANTHER" id="PTHR28112:SF1">
    <property type="entry name" value="SRP-INDEPENDENT TARGETING PROTEIN 3"/>
    <property type="match status" value="1"/>
</dbReference>
<feature type="transmembrane region" description="Helical" evidence="1">
    <location>
        <begin position="30"/>
        <end position="50"/>
    </location>
</feature>
<feature type="transmembrane region" description="Helical" evidence="1">
    <location>
        <begin position="96"/>
        <end position="114"/>
    </location>
</feature>
<comment type="caution">
    <text evidence="2">The sequence shown here is derived from an EMBL/GenBank/DDBJ whole genome shotgun (WGS) entry which is preliminary data.</text>
</comment>
<dbReference type="EMBL" id="BSXN01000262">
    <property type="protein sequence ID" value="GME67835.1"/>
    <property type="molecule type" value="Genomic_DNA"/>
</dbReference>
<dbReference type="GO" id="GO:0045047">
    <property type="term" value="P:protein targeting to ER"/>
    <property type="evidence" value="ECO:0007669"/>
    <property type="project" value="InterPro"/>
</dbReference>
<dbReference type="Pfam" id="PF10032">
    <property type="entry name" value="Pho88"/>
    <property type="match status" value="1"/>
</dbReference>
<gene>
    <name evidence="2" type="ORF">Cboi02_000119200</name>
</gene>
<dbReference type="InterPro" id="IPR012098">
    <property type="entry name" value="SND3_fun"/>
</dbReference>
<accession>A0A9W6SWP1</accession>
<protein>
    <submittedName>
        <fullName evidence="2">Unnamed protein product</fullName>
    </submittedName>
</protein>
<reference evidence="2" key="1">
    <citation type="submission" date="2023-04" db="EMBL/GenBank/DDBJ databases">
        <title>Candida boidinii NBRC 10035.</title>
        <authorList>
            <person name="Ichikawa N."/>
            <person name="Sato H."/>
            <person name="Tonouchi N."/>
        </authorList>
    </citation>
    <scope>NUCLEOTIDE SEQUENCE</scope>
    <source>
        <strain evidence="2">NBRC 10035</strain>
    </source>
</reference>
<keyword evidence="1" id="KW-0812">Transmembrane</keyword>
<keyword evidence="3" id="KW-1185">Reference proteome</keyword>
<sequence length="192" mass="20868">MNPAITNLVLMLVNMQVARRLDFEDPTVLLYVRIAYVTATVLVLAIYLYVRSVILSKNDLTTLKYVEPSSPLSGETGEKLQVTTVKDYDLKQINSSIKGVFTGLAMMGFMHIYMKYTNPLFMQTISPVKSALEANIVKIHLFGKPATGDLKRPFKSASLFGGLGGAGSGDVKTDKASIEKAEISGAGGIKEE</sequence>
<name>A0A9W6SWP1_CANBO</name>
<dbReference type="OrthoDB" id="18139at2759"/>
<evidence type="ECO:0000256" key="1">
    <source>
        <dbReference type="SAM" id="Phobius"/>
    </source>
</evidence>
<proteinExistence type="predicted"/>
<dbReference type="PANTHER" id="PTHR28112">
    <property type="entry name" value="SRP-INDEPENDENT TARGETING PROTEIN 3"/>
    <property type="match status" value="1"/>
</dbReference>
<dbReference type="GO" id="GO:0005783">
    <property type="term" value="C:endoplasmic reticulum"/>
    <property type="evidence" value="ECO:0007669"/>
    <property type="project" value="InterPro"/>
</dbReference>
<dbReference type="Proteomes" id="UP001165120">
    <property type="component" value="Unassembled WGS sequence"/>
</dbReference>
<keyword evidence="1" id="KW-1133">Transmembrane helix</keyword>
<evidence type="ECO:0000313" key="2">
    <source>
        <dbReference type="EMBL" id="GME67835.1"/>
    </source>
</evidence>
<dbReference type="PIRSF" id="PIRSF008756">
    <property type="entry name" value="P_tr_PHO88"/>
    <property type="match status" value="1"/>
</dbReference>